<name>A0A3M7M6U0_9PLEO</name>
<evidence type="ECO:0000256" key="1">
    <source>
        <dbReference type="SAM" id="Phobius"/>
    </source>
</evidence>
<sequence length="127" mass="13813">MHDAALVSHDPSSLAPPPVRNFLYHHDAPLYPAPHDSFLNDDPPPSYEDAVGIIGAPPGYGTFRPYTEASSVASSEVESSDRALPEWVGQSLVVFIFVCIIYGFWKFINTPDDLSPIDGWPGPPPPP</sequence>
<dbReference type="AlphaFoldDB" id="A0A3M7M6U0"/>
<feature type="transmembrane region" description="Helical" evidence="1">
    <location>
        <begin position="87"/>
        <end position="105"/>
    </location>
</feature>
<evidence type="ECO:0000313" key="3">
    <source>
        <dbReference type="Proteomes" id="UP000265663"/>
    </source>
</evidence>
<dbReference type="Proteomes" id="UP000265663">
    <property type="component" value="Unassembled WGS sequence"/>
</dbReference>
<accession>A0A3M7M6U0</accession>
<dbReference type="EMBL" id="KE747824">
    <property type="protein sequence ID" value="RMZ70212.1"/>
    <property type="molecule type" value="Genomic_DNA"/>
</dbReference>
<keyword evidence="1" id="KW-0812">Transmembrane</keyword>
<organism evidence="2 3">
    <name type="scientific">Pyrenophora seminiperda CCB06</name>
    <dbReference type="NCBI Taxonomy" id="1302712"/>
    <lineage>
        <taxon>Eukaryota</taxon>
        <taxon>Fungi</taxon>
        <taxon>Dikarya</taxon>
        <taxon>Ascomycota</taxon>
        <taxon>Pezizomycotina</taxon>
        <taxon>Dothideomycetes</taxon>
        <taxon>Pleosporomycetidae</taxon>
        <taxon>Pleosporales</taxon>
        <taxon>Pleosporineae</taxon>
        <taxon>Pleosporaceae</taxon>
        <taxon>Pyrenophora</taxon>
    </lineage>
</organism>
<keyword evidence="3" id="KW-1185">Reference proteome</keyword>
<evidence type="ECO:0000313" key="2">
    <source>
        <dbReference type="EMBL" id="RMZ70212.1"/>
    </source>
</evidence>
<protein>
    <submittedName>
        <fullName evidence="2">Uncharacterized protein</fullName>
    </submittedName>
</protein>
<dbReference type="OrthoDB" id="3792384at2759"/>
<proteinExistence type="predicted"/>
<keyword evidence="1" id="KW-1133">Transmembrane helix</keyword>
<reference evidence="2 3" key="1">
    <citation type="journal article" date="2014" name="PLoS ONE">
        <title>De novo Genome Assembly of the Fungal Plant Pathogen Pyrenophora semeniperda.</title>
        <authorList>
            <person name="Soliai M.M."/>
            <person name="Meyer S.E."/>
            <person name="Udall J.A."/>
            <person name="Elzinga D.E."/>
            <person name="Hermansen R.A."/>
            <person name="Bodily P.M."/>
            <person name="Hart A.A."/>
            <person name="Coleman C.E."/>
        </authorList>
    </citation>
    <scope>NUCLEOTIDE SEQUENCE [LARGE SCALE GENOMIC DNA]</scope>
    <source>
        <strain evidence="2 3">CCB06</strain>
        <tissue evidence="2">Mycelium</tissue>
    </source>
</reference>
<keyword evidence="1" id="KW-0472">Membrane</keyword>
<gene>
    <name evidence="2" type="ORF">GMOD_00000275</name>
</gene>